<dbReference type="InterPro" id="IPR020846">
    <property type="entry name" value="MFS_dom"/>
</dbReference>
<name>A0A7M5X282_9CNID</name>
<feature type="transmembrane region" description="Helical" evidence="6">
    <location>
        <begin position="382"/>
        <end position="401"/>
    </location>
</feature>
<feature type="transmembrane region" description="Helical" evidence="6">
    <location>
        <begin position="413"/>
        <end position="430"/>
    </location>
</feature>
<keyword evidence="2 6" id="KW-0812">Transmembrane</keyword>
<keyword evidence="9" id="KW-1185">Reference proteome</keyword>
<feature type="region of interest" description="Disordered" evidence="5">
    <location>
        <begin position="263"/>
        <end position="307"/>
    </location>
</feature>
<dbReference type="Pfam" id="PF07690">
    <property type="entry name" value="MFS_1"/>
    <property type="match status" value="1"/>
</dbReference>
<feature type="transmembrane region" description="Helical" evidence="6">
    <location>
        <begin position="169"/>
        <end position="193"/>
    </location>
</feature>
<dbReference type="Proteomes" id="UP000594262">
    <property type="component" value="Unplaced"/>
</dbReference>
<protein>
    <recommendedName>
        <fullName evidence="7">Major facilitator superfamily (MFS) profile domain-containing protein</fullName>
    </recommendedName>
</protein>
<accession>A0A7M5X282</accession>
<dbReference type="EnsemblMetazoa" id="CLYHEMT015868.1">
    <property type="protein sequence ID" value="CLYHEMP015868.1"/>
    <property type="gene ID" value="CLYHEMG015868"/>
</dbReference>
<reference evidence="8" key="1">
    <citation type="submission" date="2021-01" db="UniProtKB">
        <authorList>
            <consortium name="EnsemblMetazoa"/>
        </authorList>
    </citation>
    <scope>IDENTIFICATION</scope>
</reference>
<evidence type="ECO:0000259" key="7">
    <source>
        <dbReference type="PROSITE" id="PS50850"/>
    </source>
</evidence>
<organism evidence="8 9">
    <name type="scientific">Clytia hemisphaerica</name>
    <dbReference type="NCBI Taxonomy" id="252671"/>
    <lineage>
        <taxon>Eukaryota</taxon>
        <taxon>Metazoa</taxon>
        <taxon>Cnidaria</taxon>
        <taxon>Hydrozoa</taxon>
        <taxon>Hydroidolina</taxon>
        <taxon>Leptothecata</taxon>
        <taxon>Obeliida</taxon>
        <taxon>Clytiidae</taxon>
        <taxon>Clytia</taxon>
    </lineage>
</organism>
<evidence type="ECO:0000256" key="2">
    <source>
        <dbReference type="ARBA" id="ARBA00022692"/>
    </source>
</evidence>
<evidence type="ECO:0000313" key="8">
    <source>
        <dbReference type="EnsemblMetazoa" id="CLYHEMP015868.1"/>
    </source>
</evidence>
<evidence type="ECO:0000256" key="4">
    <source>
        <dbReference type="ARBA" id="ARBA00023136"/>
    </source>
</evidence>
<sequence>MKKVFFDSTKQRAFILWPQKMSVKKYVIRKTREILYTDVFQLKKRLLIMSFVLRYFMMGVEYSIILPTALLYMKTFNAGPFMTGLTIAAYPVAACISLPICGYFYDSTKRVKELLLILNGFEILGNLIYALPFSMLLPLLGRFIAGIGDGFLALTVGELTYLYEEKHRLGVITLLEFGRVLGLIVGPSFNFLIEGKRVQFDTWVLDNNTLPGVIMAIAWLVMEVITIFCVFNLAKQLIDVKMENKDEFDEIEDSVSLLPREKAEQEVPFDGSSDSLFDSPGDTEMSPENPFDDMESELSKSSSNSSLVTPEQDAIEEIGQGVFHEKQREFADYWQSLKEILCVEFLLITTADFMLWFCQTNFEILAPYITEFDYGWTPQLTGMIYVVGGVLVIMVFLLMYFLSAKCSVKDAHLLVVSLGMTQISLLFLIYESTLHELMARQLVFTAIAVCVFISIPLNLVCSRSLLSKLFHPDKMGIVQGLSSAIARITMILGPILGGYIFKGRIIYGTITSVFVFITTIGFIPGIKRIHQREERLRDELRVKRHK</sequence>
<comment type="subcellular location">
    <subcellularLocation>
        <location evidence="1">Membrane</location>
        <topology evidence="1">Multi-pass membrane protein</topology>
    </subcellularLocation>
</comment>
<feature type="transmembrane region" description="Helical" evidence="6">
    <location>
        <begin position="143"/>
        <end position="162"/>
    </location>
</feature>
<dbReference type="GO" id="GO:0022857">
    <property type="term" value="F:transmembrane transporter activity"/>
    <property type="evidence" value="ECO:0007669"/>
    <property type="project" value="InterPro"/>
</dbReference>
<evidence type="ECO:0000256" key="5">
    <source>
        <dbReference type="SAM" id="MobiDB-lite"/>
    </source>
</evidence>
<feature type="transmembrane region" description="Helical" evidence="6">
    <location>
        <begin position="85"/>
        <end position="105"/>
    </location>
</feature>
<dbReference type="GO" id="GO:0016020">
    <property type="term" value="C:membrane"/>
    <property type="evidence" value="ECO:0007669"/>
    <property type="project" value="UniProtKB-SubCell"/>
</dbReference>
<dbReference type="SUPFAM" id="SSF103473">
    <property type="entry name" value="MFS general substrate transporter"/>
    <property type="match status" value="1"/>
</dbReference>
<feature type="transmembrane region" description="Helical" evidence="6">
    <location>
        <begin position="52"/>
        <end position="73"/>
    </location>
</feature>
<feature type="transmembrane region" description="Helical" evidence="6">
    <location>
        <begin position="213"/>
        <end position="234"/>
    </location>
</feature>
<feature type="transmembrane region" description="Helical" evidence="6">
    <location>
        <begin position="340"/>
        <end position="362"/>
    </location>
</feature>
<feature type="transmembrane region" description="Helical" evidence="6">
    <location>
        <begin position="506"/>
        <end position="526"/>
    </location>
</feature>
<feature type="transmembrane region" description="Helical" evidence="6">
    <location>
        <begin position="114"/>
        <end position="137"/>
    </location>
</feature>
<dbReference type="AlphaFoldDB" id="A0A7M5X282"/>
<dbReference type="PANTHER" id="PTHR23510:SF16">
    <property type="entry name" value="MAJOR FACILITATOR SUPERFAMILY (MFS) PROFILE DOMAIN-CONTAINING PROTEIN"/>
    <property type="match status" value="1"/>
</dbReference>
<dbReference type="OrthoDB" id="370281at2759"/>
<feature type="transmembrane region" description="Helical" evidence="6">
    <location>
        <begin position="442"/>
        <end position="460"/>
    </location>
</feature>
<proteinExistence type="predicted"/>
<feature type="domain" description="Major facilitator superfamily (MFS) profile" evidence="7">
    <location>
        <begin position="47"/>
        <end position="536"/>
    </location>
</feature>
<evidence type="ECO:0000256" key="3">
    <source>
        <dbReference type="ARBA" id="ARBA00022989"/>
    </source>
</evidence>
<dbReference type="PANTHER" id="PTHR23510">
    <property type="entry name" value="INNER MEMBRANE TRANSPORT PROTEIN YAJR"/>
    <property type="match status" value="1"/>
</dbReference>
<keyword evidence="3 6" id="KW-1133">Transmembrane helix</keyword>
<dbReference type="RefSeq" id="XP_066928638.1">
    <property type="nucleotide sequence ID" value="XM_067072537.1"/>
</dbReference>
<keyword evidence="4 6" id="KW-0472">Membrane</keyword>
<feature type="transmembrane region" description="Helical" evidence="6">
    <location>
        <begin position="481"/>
        <end position="500"/>
    </location>
</feature>
<evidence type="ECO:0000313" key="9">
    <source>
        <dbReference type="Proteomes" id="UP000594262"/>
    </source>
</evidence>
<dbReference type="GeneID" id="136816100"/>
<dbReference type="InterPro" id="IPR036259">
    <property type="entry name" value="MFS_trans_sf"/>
</dbReference>
<evidence type="ECO:0000256" key="1">
    <source>
        <dbReference type="ARBA" id="ARBA00004141"/>
    </source>
</evidence>
<dbReference type="PROSITE" id="PS50850">
    <property type="entry name" value="MFS"/>
    <property type="match status" value="1"/>
</dbReference>
<dbReference type="InterPro" id="IPR011701">
    <property type="entry name" value="MFS"/>
</dbReference>
<dbReference type="Gene3D" id="1.20.1250.20">
    <property type="entry name" value="MFS general substrate transporter like domains"/>
    <property type="match status" value="1"/>
</dbReference>
<dbReference type="InterPro" id="IPR051068">
    <property type="entry name" value="MFS_Domain-Containing_Protein"/>
</dbReference>
<evidence type="ECO:0000256" key="6">
    <source>
        <dbReference type="SAM" id="Phobius"/>
    </source>
</evidence>